<dbReference type="Proteomes" id="UP001157109">
    <property type="component" value="Unassembled WGS sequence"/>
</dbReference>
<dbReference type="EMBL" id="BSUJ01000007">
    <property type="protein sequence ID" value="GMA22235.1"/>
    <property type="molecule type" value="Genomic_DNA"/>
</dbReference>
<evidence type="ECO:0000313" key="3">
    <source>
        <dbReference type="EMBL" id="GMA22188.1"/>
    </source>
</evidence>
<keyword evidence="1" id="KW-1277">Toxin-antitoxin system</keyword>
<keyword evidence="5" id="KW-1185">Reference proteome</keyword>
<reference evidence="4" key="3">
    <citation type="submission" date="2023-02" db="EMBL/GenBank/DDBJ databases">
        <authorList>
            <person name="Sun Q."/>
            <person name="Mori K."/>
        </authorList>
    </citation>
    <scope>NUCLEOTIDE SEQUENCE</scope>
    <source>
        <strain evidence="4">NBRC 105830</strain>
    </source>
</reference>
<evidence type="ECO:0000313" key="2">
    <source>
        <dbReference type="EMBL" id="GMA21493.1"/>
    </source>
</evidence>
<accession>A0ABQ6HV62</accession>
<organism evidence="4 5">
    <name type="scientific">Arsenicicoccus piscis</name>
    <dbReference type="NCBI Taxonomy" id="673954"/>
    <lineage>
        <taxon>Bacteria</taxon>
        <taxon>Bacillati</taxon>
        <taxon>Actinomycetota</taxon>
        <taxon>Actinomycetes</taxon>
        <taxon>Micrococcales</taxon>
        <taxon>Intrasporangiaceae</taxon>
        <taxon>Arsenicicoccus</taxon>
    </lineage>
</organism>
<comment type="caution">
    <text evidence="4">The sequence shown here is derived from an EMBL/GenBank/DDBJ whole genome shotgun (WGS) entry which is preliminary data.</text>
</comment>
<evidence type="ECO:0000313" key="5">
    <source>
        <dbReference type="Proteomes" id="UP001157109"/>
    </source>
</evidence>
<reference evidence="5" key="2">
    <citation type="journal article" date="2019" name="Int. J. Syst. Evol. Microbiol.">
        <title>The Global Catalogue of Microorganisms (GCM) 10K type strain sequencing project: providing services to taxonomists for standard genome sequencing and annotation.</title>
        <authorList>
            <consortium name="The Broad Institute Genomics Platform"/>
            <consortium name="The Broad Institute Genome Sequencing Center for Infectious Disease"/>
            <person name="Wu L."/>
            <person name="Ma J."/>
        </authorList>
    </citation>
    <scope>NUCLEOTIDE SEQUENCE [LARGE SCALE GENOMIC DNA]</scope>
    <source>
        <strain evidence="5">NBRC 105830</strain>
    </source>
</reference>
<dbReference type="EMBL" id="BSUJ01000006">
    <property type="protein sequence ID" value="GMA22188.1"/>
    <property type="molecule type" value="Genomic_DNA"/>
</dbReference>
<dbReference type="EMBL" id="BSUJ01000001">
    <property type="protein sequence ID" value="GMA21493.1"/>
    <property type="molecule type" value="Genomic_DNA"/>
</dbReference>
<evidence type="ECO:0000256" key="1">
    <source>
        <dbReference type="ARBA" id="ARBA00022649"/>
    </source>
</evidence>
<dbReference type="RefSeq" id="WP_241443430.1">
    <property type="nucleotide sequence ID" value="NZ_BSUJ01000001.1"/>
</dbReference>
<gene>
    <name evidence="2" type="ORF">GCM10025862_35140</name>
    <name evidence="3" type="ORF">GCM10025862_42110</name>
    <name evidence="4" type="ORF">GCM10025862_42580</name>
</gene>
<proteinExistence type="predicted"/>
<dbReference type="InterPro" id="IPR011660">
    <property type="entry name" value="VapB-like"/>
</dbReference>
<reference evidence="4" key="1">
    <citation type="journal article" date="2014" name="Int. J. Syst. Evol. Microbiol.">
        <title>Complete genome of a new Firmicutes species belonging to the dominant human colonic microbiota ('Ruminococcus bicirculans') reveals two chromosomes and a selective capacity to utilize plant glucans.</title>
        <authorList>
            <consortium name="NISC Comparative Sequencing Program"/>
            <person name="Wegmann U."/>
            <person name="Louis P."/>
            <person name="Goesmann A."/>
            <person name="Henrissat B."/>
            <person name="Duncan S.H."/>
            <person name="Flint H.J."/>
        </authorList>
    </citation>
    <scope>NUCLEOTIDE SEQUENCE</scope>
    <source>
        <strain evidence="4">NBRC 105830</strain>
    </source>
</reference>
<dbReference type="Pfam" id="PF07704">
    <property type="entry name" value="PSK_trans_fac"/>
    <property type="match status" value="1"/>
</dbReference>
<protein>
    <recommendedName>
        <fullName evidence="6">Antitoxin</fullName>
    </recommendedName>
</protein>
<name>A0ABQ6HV62_9MICO</name>
<sequence length="94" mass="10492">MALNIKNDHVCELARRAAERTGLTQVSVLERALEQYLEVLDSAAAAPDEDEAERRRRGEARVLLGELRTRLTDEDRAAIRQGAEGLYDEAGLSR</sequence>
<evidence type="ECO:0000313" key="4">
    <source>
        <dbReference type="EMBL" id="GMA22235.1"/>
    </source>
</evidence>
<evidence type="ECO:0008006" key="6">
    <source>
        <dbReference type="Google" id="ProtNLM"/>
    </source>
</evidence>